<dbReference type="PANTHER" id="PTHR44591:SF3">
    <property type="entry name" value="RESPONSE REGULATORY DOMAIN-CONTAINING PROTEIN"/>
    <property type="match status" value="1"/>
</dbReference>
<dbReference type="RefSeq" id="WP_081148491.1">
    <property type="nucleotide sequence ID" value="NZ_LVYD01000049.1"/>
</dbReference>
<keyword evidence="5" id="KW-1185">Reference proteome</keyword>
<evidence type="ECO:0000313" key="4">
    <source>
        <dbReference type="EMBL" id="OQP62657.1"/>
    </source>
</evidence>
<keyword evidence="1 2" id="KW-0597">Phosphoprotein</keyword>
<dbReference type="Gene3D" id="3.40.50.2300">
    <property type="match status" value="1"/>
</dbReference>
<dbReference type="Proteomes" id="UP000192796">
    <property type="component" value="Unassembled WGS sequence"/>
</dbReference>
<dbReference type="AlphaFoldDB" id="A0A1V9FWF7"/>
<organism evidence="4 5">
    <name type="scientific">Niastella vici</name>
    <dbReference type="NCBI Taxonomy" id="1703345"/>
    <lineage>
        <taxon>Bacteria</taxon>
        <taxon>Pseudomonadati</taxon>
        <taxon>Bacteroidota</taxon>
        <taxon>Chitinophagia</taxon>
        <taxon>Chitinophagales</taxon>
        <taxon>Chitinophagaceae</taxon>
        <taxon>Niastella</taxon>
    </lineage>
</organism>
<dbReference type="InterPro" id="IPR001789">
    <property type="entry name" value="Sig_transdc_resp-reg_receiver"/>
</dbReference>
<name>A0A1V9FWF7_9BACT</name>
<dbReference type="PROSITE" id="PS50110">
    <property type="entry name" value="RESPONSE_REGULATORY"/>
    <property type="match status" value="1"/>
</dbReference>
<dbReference type="SMART" id="SM00448">
    <property type="entry name" value="REC"/>
    <property type="match status" value="1"/>
</dbReference>
<dbReference type="EMBL" id="LVYD01000049">
    <property type="protein sequence ID" value="OQP62657.1"/>
    <property type="molecule type" value="Genomic_DNA"/>
</dbReference>
<protein>
    <recommendedName>
        <fullName evidence="3">Response regulatory domain-containing protein</fullName>
    </recommendedName>
</protein>
<dbReference type="OrthoDB" id="9789181at2"/>
<feature type="modified residue" description="4-aspartylphosphate" evidence="2">
    <location>
        <position position="57"/>
    </location>
</feature>
<evidence type="ECO:0000256" key="1">
    <source>
        <dbReference type="ARBA" id="ARBA00022553"/>
    </source>
</evidence>
<feature type="domain" description="Response regulatory" evidence="3">
    <location>
        <begin position="7"/>
        <end position="122"/>
    </location>
</feature>
<dbReference type="GO" id="GO:0000160">
    <property type="term" value="P:phosphorelay signal transduction system"/>
    <property type="evidence" value="ECO:0007669"/>
    <property type="project" value="InterPro"/>
</dbReference>
<proteinExistence type="predicted"/>
<reference evidence="4 5" key="1">
    <citation type="submission" date="2016-03" db="EMBL/GenBank/DDBJ databases">
        <title>Niastella vici sp. nov., isolated from farmland soil.</title>
        <authorList>
            <person name="Chen L."/>
            <person name="Wang D."/>
            <person name="Yang S."/>
            <person name="Wang G."/>
        </authorList>
    </citation>
    <scope>NUCLEOTIDE SEQUENCE [LARGE SCALE GENOMIC DNA]</scope>
    <source>
        <strain evidence="4 5">DJ57</strain>
    </source>
</reference>
<dbReference type="InterPro" id="IPR058245">
    <property type="entry name" value="NreC/VraR/RcsB-like_REC"/>
</dbReference>
<dbReference type="STRING" id="1703345.A3860_26975"/>
<evidence type="ECO:0000313" key="5">
    <source>
        <dbReference type="Proteomes" id="UP000192796"/>
    </source>
</evidence>
<dbReference type="InterPro" id="IPR011006">
    <property type="entry name" value="CheY-like_superfamily"/>
</dbReference>
<dbReference type="SUPFAM" id="SSF52172">
    <property type="entry name" value="CheY-like"/>
    <property type="match status" value="1"/>
</dbReference>
<accession>A0A1V9FWF7</accession>
<evidence type="ECO:0000256" key="2">
    <source>
        <dbReference type="PROSITE-ProRule" id="PRU00169"/>
    </source>
</evidence>
<dbReference type="CDD" id="cd17535">
    <property type="entry name" value="REC_NarL-like"/>
    <property type="match status" value="1"/>
</dbReference>
<sequence length="129" mass="15180">MVDARFTVMVVDDSRLFRQRVTCLLNNRNLHPVLQACNYEEAVEWLLSTKVNLVLLDISMPGKNGIELLKLIRNRYPATRVWMISNHADDYYKQVCLSTGADHFFDKSLDFEEIEYKTNRICEELQHQN</sequence>
<dbReference type="Pfam" id="PF00072">
    <property type="entry name" value="Response_reg"/>
    <property type="match status" value="1"/>
</dbReference>
<comment type="caution">
    <text evidence="4">The sequence shown here is derived from an EMBL/GenBank/DDBJ whole genome shotgun (WGS) entry which is preliminary data.</text>
</comment>
<dbReference type="PANTHER" id="PTHR44591">
    <property type="entry name" value="STRESS RESPONSE REGULATOR PROTEIN 1"/>
    <property type="match status" value="1"/>
</dbReference>
<gene>
    <name evidence="4" type="ORF">A3860_26975</name>
</gene>
<dbReference type="InterPro" id="IPR050595">
    <property type="entry name" value="Bact_response_regulator"/>
</dbReference>
<evidence type="ECO:0000259" key="3">
    <source>
        <dbReference type="PROSITE" id="PS50110"/>
    </source>
</evidence>